<protein>
    <recommendedName>
        <fullName evidence="1">FAS1-like dehydratase domain-containing protein</fullName>
    </recommendedName>
</protein>
<dbReference type="InterPro" id="IPR052342">
    <property type="entry name" value="MCH/BMMD"/>
</dbReference>
<reference evidence="2 3" key="1">
    <citation type="journal article" date="2012" name="J. Bacteriol.">
        <title>Genome sequence of benzo(a)pyrene-degrading bacterium Novosphingobium pentaromativorans US6-1.</title>
        <authorList>
            <person name="Luo Y.R."/>
            <person name="Kang S.G."/>
            <person name="Kim S.J."/>
            <person name="Kim M.R."/>
            <person name="Li N."/>
            <person name="Lee J.H."/>
            <person name="Kwon K.K."/>
        </authorList>
    </citation>
    <scope>NUCLEOTIDE SEQUENCE [LARGE SCALE GENOMIC DNA]</scope>
    <source>
        <strain evidence="2 3">US6-1</strain>
    </source>
</reference>
<proteinExistence type="predicted"/>
<dbReference type="eggNOG" id="COG2030">
    <property type="taxonomic scope" value="Bacteria"/>
</dbReference>
<keyword evidence="3" id="KW-1185">Reference proteome</keyword>
<dbReference type="InterPro" id="IPR039569">
    <property type="entry name" value="FAS1-like_DH_region"/>
</dbReference>
<dbReference type="InterPro" id="IPR029069">
    <property type="entry name" value="HotDog_dom_sf"/>
</dbReference>
<dbReference type="EMBL" id="AGFM01000017">
    <property type="protein sequence ID" value="EHJ61728.1"/>
    <property type="molecule type" value="Genomic_DNA"/>
</dbReference>
<dbReference type="Proteomes" id="UP000004030">
    <property type="component" value="Unassembled WGS sequence"/>
</dbReference>
<dbReference type="PATRIC" id="fig|1088721.3.peg.1469"/>
<dbReference type="STRING" id="1088721.JI59_12720"/>
<dbReference type="CDD" id="cd03441">
    <property type="entry name" value="R_hydratase_like"/>
    <property type="match status" value="1"/>
</dbReference>
<dbReference type="PANTHER" id="PTHR43664:SF1">
    <property type="entry name" value="BETA-METHYLMALYL-COA DEHYDRATASE"/>
    <property type="match status" value="1"/>
</dbReference>
<dbReference type="Gene3D" id="3.10.129.10">
    <property type="entry name" value="Hotdog Thioesterase"/>
    <property type="match status" value="1"/>
</dbReference>
<dbReference type="PANTHER" id="PTHR43664">
    <property type="entry name" value="MONOAMINE OXIDASE-RELATED"/>
    <property type="match status" value="1"/>
</dbReference>
<dbReference type="AlphaFoldDB" id="G6EAU1"/>
<evidence type="ECO:0000259" key="1">
    <source>
        <dbReference type="Pfam" id="PF13452"/>
    </source>
</evidence>
<evidence type="ECO:0000313" key="3">
    <source>
        <dbReference type="Proteomes" id="UP000004030"/>
    </source>
</evidence>
<organism evidence="2 3">
    <name type="scientific">Novosphingobium pentaromativorans US6-1</name>
    <dbReference type="NCBI Taxonomy" id="1088721"/>
    <lineage>
        <taxon>Bacteria</taxon>
        <taxon>Pseudomonadati</taxon>
        <taxon>Pseudomonadota</taxon>
        <taxon>Alphaproteobacteria</taxon>
        <taxon>Sphingomonadales</taxon>
        <taxon>Sphingomonadaceae</taxon>
        <taxon>Novosphingobium</taxon>
    </lineage>
</organism>
<accession>G6EAU1</accession>
<comment type="caution">
    <text evidence="2">The sequence shown here is derived from an EMBL/GenBank/DDBJ whole genome shotgun (WGS) entry which is preliminary data.</text>
</comment>
<evidence type="ECO:0000313" key="2">
    <source>
        <dbReference type="EMBL" id="EHJ61728.1"/>
    </source>
</evidence>
<gene>
    <name evidence="2" type="ORF">NSU_1489</name>
</gene>
<feature type="domain" description="FAS1-like dehydratase" evidence="1">
    <location>
        <begin position="23"/>
        <end position="145"/>
    </location>
</feature>
<sequence>MVMNASRCPEQLGQGHFWQDLSVGQRFRTLNRTVTEADLVNFIGATGMLEAIFIDATFDGAMEGRAVPGALTCGLIEGLQFQTLLQATGLAMLEMTIKAVKPVFVGDTIHAIVTIEAVRQTSRGGRGLVESSVDIRNQRGETVMTYTAKRLIAGRPD</sequence>
<name>G6EAU1_9SPHN</name>
<dbReference type="Pfam" id="PF13452">
    <property type="entry name" value="FAS1_DH_region"/>
    <property type="match status" value="1"/>
</dbReference>
<dbReference type="SUPFAM" id="SSF54637">
    <property type="entry name" value="Thioesterase/thiol ester dehydrase-isomerase"/>
    <property type="match status" value="1"/>
</dbReference>